<evidence type="ECO:0000256" key="10">
    <source>
        <dbReference type="ARBA" id="ARBA00022618"/>
    </source>
</evidence>
<dbReference type="Gene3D" id="6.10.250.90">
    <property type="match status" value="1"/>
</dbReference>
<dbReference type="PANTHER" id="PTHR23168">
    <property type="entry name" value="MITOTIC SPINDLE ASSEMBLY CHECKPOINT PROTEIN MAD1 MITOTIC ARREST DEFICIENT-LIKE PROTEIN 1"/>
    <property type="match status" value="1"/>
</dbReference>
<evidence type="ECO:0000256" key="22">
    <source>
        <dbReference type="ARBA" id="ARBA00075803"/>
    </source>
</evidence>
<comment type="function">
    <text evidence="20">Component of the spindle-assembly checkpoint that prevents the onset of anaphase until all chromosomes are properly aligned at the metaphase plate. Forms a heterotetrameric complex with the closed conformation form of MAD2L1 (C-MAD2) at unattached kinetochores during prometaphase, recruits an open conformation of MAD2L1 (O-MAD2) and promotes the conversion of O-MAD2 to C-MAD2, which ensures mitotic checkpoint signaling.</text>
</comment>
<evidence type="ECO:0000256" key="18">
    <source>
        <dbReference type="ARBA" id="ARBA00023306"/>
    </source>
</evidence>
<comment type="caution">
    <text evidence="25">The sequence shown here is derived from an EMBL/GenBank/DDBJ whole genome shotgun (WGS) entry which is preliminary data.</text>
</comment>
<evidence type="ECO:0000256" key="14">
    <source>
        <dbReference type="ARBA" id="ARBA00022990"/>
    </source>
</evidence>
<dbReference type="InterPro" id="IPR008672">
    <property type="entry name" value="Mad1"/>
</dbReference>
<evidence type="ECO:0000256" key="15">
    <source>
        <dbReference type="ARBA" id="ARBA00023054"/>
    </source>
</evidence>
<evidence type="ECO:0000313" key="25">
    <source>
        <dbReference type="EMBL" id="KAF5887811.1"/>
    </source>
</evidence>
<sequence length="832" mass="96755">MAFQFLTEIIRLEVRGQETHRFGFISEEVDGLVFLWRDPSSCLSMMSDLEDDTIIFSTLKSFKSLISVPERSVLEPEPTYGRSDLQKLYTQRVEMEEAAERIHSKTSLLQLTQEKQQMELSHKRARIELEKEAHNSTRDLQRQVDMNQDLLTKIRRLEEKEERRLQAQTEQLEKNKSLKQSLEELQKQVHDKDGKISETHQMMSELKDEIRTLNQKLQIQESKFSTLNLEKQAVEEQLEMQQKKYQEVNQKYQTLQTSQISNTESEIKIKELKRRLELQEQDSIIVKNMKSEVARLPELKREIKHLQEENTYLRETQENISLLKEETEGLRRKLARMEKVLEEKLKLELEKEKLMQELQAWENIGQTTGLNIRKPEDLSREVMQIQQRELSLKQQNYTLSSNIRSLEKTRVQVQSETSEFRSKALEEQKKRENQDALVRRLQKRVLLLTKERDGMRAILESYDTELAASEYSPQLTRRVKEAEEMLQKVQNHNAEMEIQLCKAQEEAGTFKLQAHQAAVELESLKEQKCSVSESSPIATEEEITFLRLKVEELESERQKLEEQNNVLEMRLERHNLQGDYDPVKTKVVHFRLNPTSVAKHERAEEAEQLKAECERLRERLRKLEAGGAVTSDDTTLILPPSQEILDLRKQMESAKLKNQRLKEVFQKKIQEFRTACYVLTGYQIDITVENQYRLTSVYAERMEDSLLFKASGAVGTGNMQLLETDFSRTLTELVELHLFHQKSIPVFLSAVTLDLSRDVTNTRVKRKVESAAAQQVIGQDGSKLHNLGPDETGGDPGDHGRSIRKGGVGGAHWSSRVGAAEMDLEKCEKLVR</sequence>
<evidence type="ECO:0000256" key="8">
    <source>
        <dbReference type="ARBA" id="ARBA00022499"/>
    </source>
</evidence>
<keyword evidence="11" id="KW-0498">Mitosis</keyword>
<evidence type="ECO:0000256" key="17">
    <source>
        <dbReference type="ARBA" id="ARBA00023242"/>
    </source>
</evidence>
<dbReference type="GO" id="GO:1990706">
    <property type="term" value="C:MAD1 complex"/>
    <property type="evidence" value="ECO:0007669"/>
    <property type="project" value="UniProtKB-ARBA"/>
</dbReference>
<dbReference type="GO" id="GO:0005635">
    <property type="term" value="C:nuclear envelope"/>
    <property type="evidence" value="ECO:0007669"/>
    <property type="project" value="UniProtKB-SubCell"/>
</dbReference>
<keyword evidence="9" id="KW-0597">Phosphoprotein</keyword>
<evidence type="ECO:0000256" key="21">
    <source>
        <dbReference type="ARBA" id="ARBA00073985"/>
    </source>
</evidence>
<dbReference type="EMBL" id="QNUK01001068">
    <property type="protein sequence ID" value="KAF5887811.1"/>
    <property type="molecule type" value="Genomic_DNA"/>
</dbReference>
<gene>
    <name evidence="25" type="primary">mad1l1</name>
    <name evidence="25" type="ORF">DAT39_022145</name>
</gene>
<comment type="subcellular location">
    <subcellularLocation>
        <location evidence="3">Chromosome</location>
        <location evidence="3">Centromere</location>
        <location evidence="3">Kinetochore</location>
    </subcellularLocation>
    <subcellularLocation>
        <location evidence="2">Cytoplasm</location>
        <location evidence="2">Cytoskeleton</location>
        <location evidence="2">Microtubule organizing center</location>
        <location evidence="2">Centrosome</location>
    </subcellularLocation>
    <subcellularLocation>
        <location evidence="4">Cytoplasm</location>
        <location evidence="4">Cytoskeleton</location>
        <location evidence="4">Spindle pole</location>
    </subcellularLocation>
    <subcellularLocation>
        <location evidence="1">Nucleus envelope</location>
    </subcellularLocation>
</comment>
<dbReference type="GO" id="GO:0000776">
    <property type="term" value="C:kinetochore"/>
    <property type="evidence" value="ECO:0007669"/>
    <property type="project" value="UniProtKB-KW"/>
</dbReference>
<dbReference type="GO" id="GO:0005813">
    <property type="term" value="C:centrosome"/>
    <property type="evidence" value="ECO:0007669"/>
    <property type="project" value="UniProtKB-SubCell"/>
</dbReference>
<dbReference type="GO" id="GO:0051315">
    <property type="term" value="P:attachment of mitotic spindle microtubules to kinetochore"/>
    <property type="evidence" value="ECO:0007669"/>
    <property type="project" value="TreeGrafter"/>
</dbReference>
<protein>
    <recommendedName>
        <fullName evidence="21">Mitotic spindle assembly checkpoint protein MAD1</fullName>
    </recommendedName>
    <alternativeName>
        <fullName evidence="22">Mitotic arrest deficient 1-like protein 1</fullName>
    </alternativeName>
</protein>
<evidence type="ECO:0000256" key="13">
    <source>
        <dbReference type="ARBA" id="ARBA00022843"/>
    </source>
</evidence>
<dbReference type="OrthoDB" id="331602at2759"/>
<evidence type="ECO:0000256" key="23">
    <source>
        <dbReference type="SAM" id="Coils"/>
    </source>
</evidence>
<keyword evidence="18" id="KW-0131">Cell cycle</keyword>
<dbReference type="SUPFAM" id="SSF75704">
    <property type="entry name" value="Mitotic arrest deficient-like 1, Mad1"/>
    <property type="match status" value="1"/>
</dbReference>
<feature type="coiled-coil region" evidence="23">
    <location>
        <begin position="472"/>
        <end position="499"/>
    </location>
</feature>
<evidence type="ECO:0000256" key="3">
    <source>
        <dbReference type="ARBA" id="ARBA00004629"/>
    </source>
</evidence>
<feature type="coiled-coil region" evidence="23">
    <location>
        <begin position="108"/>
        <end position="364"/>
    </location>
</feature>
<evidence type="ECO:0000256" key="6">
    <source>
        <dbReference type="ARBA" id="ARBA00022454"/>
    </source>
</evidence>
<comment type="similarity">
    <text evidence="5">Belongs to the MAD1 family.</text>
</comment>
<keyword evidence="12" id="KW-0995">Kinetochore</keyword>
<dbReference type="FunFam" id="3.30.457.60:FF:000002">
    <property type="entry name" value="Mitotic spindle assembly checkpoint protein MAD1"/>
    <property type="match status" value="1"/>
</dbReference>
<evidence type="ECO:0000256" key="9">
    <source>
        <dbReference type="ARBA" id="ARBA00022553"/>
    </source>
</evidence>
<dbReference type="Proteomes" id="UP000727407">
    <property type="component" value="Unassembled WGS sequence"/>
</dbReference>
<dbReference type="Pfam" id="PF05557">
    <property type="entry name" value="MAD"/>
    <property type="match status" value="1"/>
</dbReference>
<evidence type="ECO:0000256" key="19">
    <source>
        <dbReference type="ARBA" id="ARBA00023328"/>
    </source>
</evidence>
<keyword evidence="26" id="KW-1185">Reference proteome</keyword>
<dbReference type="FunFam" id="1.20.5.170:FF:000051">
    <property type="entry name" value="mitotic spindle assembly checkpoint protein MAD1"/>
    <property type="match status" value="1"/>
</dbReference>
<keyword evidence="16" id="KW-0206">Cytoskeleton</keyword>
<keyword evidence="15 23" id="KW-0175">Coiled coil</keyword>
<name>A0A8J4TN70_CLAMG</name>
<dbReference type="Gene3D" id="1.20.5.170">
    <property type="match status" value="1"/>
</dbReference>
<evidence type="ECO:0000256" key="11">
    <source>
        <dbReference type="ARBA" id="ARBA00022776"/>
    </source>
</evidence>
<evidence type="ECO:0000256" key="2">
    <source>
        <dbReference type="ARBA" id="ARBA00004300"/>
    </source>
</evidence>
<evidence type="ECO:0000313" key="26">
    <source>
        <dbReference type="Proteomes" id="UP000727407"/>
    </source>
</evidence>
<evidence type="ECO:0000256" key="4">
    <source>
        <dbReference type="ARBA" id="ARBA00004647"/>
    </source>
</evidence>
<dbReference type="GO" id="GO:1990728">
    <property type="term" value="C:mitotic spindle assembly checkpoint MAD1-MAD2 complex"/>
    <property type="evidence" value="ECO:0007669"/>
    <property type="project" value="UniProtKB-ARBA"/>
</dbReference>
<keyword evidence="14" id="KW-0007">Acetylation</keyword>
<evidence type="ECO:0000256" key="24">
    <source>
        <dbReference type="SAM" id="MobiDB-lite"/>
    </source>
</evidence>
<evidence type="ECO:0000256" key="7">
    <source>
        <dbReference type="ARBA" id="ARBA00022490"/>
    </source>
</evidence>
<accession>A0A8J4TN70</accession>
<evidence type="ECO:0000256" key="20">
    <source>
        <dbReference type="ARBA" id="ARBA00053509"/>
    </source>
</evidence>
<keyword evidence="8" id="KW-1017">Isopeptide bond</keyword>
<keyword evidence="19" id="KW-0137">Centromere</keyword>
<reference evidence="25" key="1">
    <citation type="submission" date="2020-07" db="EMBL/GenBank/DDBJ databases">
        <title>Clarias magur genome sequencing, assembly and annotation.</title>
        <authorList>
            <person name="Kushwaha B."/>
            <person name="Kumar R."/>
            <person name="Das P."/>
            <person name="Joshi C.G."/>
            <person name="Kumar D."/>
            <person name="Nagpure N.S."/>
            <person name="Pandey M."/>
            <person name="Agarwal S."/>
            <person name="Srivastava S."/>
            <person name="Singh M."/>
            <person name="Sahoo L."/>
            <person name="Jayasankar P."/>
            <person name="Meher P.K."/>
            <person name="Koringa P.G."/>
            <person name="Iquebal M.A."/>
            <person name="Das S.P."/>
            <person name="Bit A."/>
            <person name="Patnaik S."/>
            <person name="Patel N."/>
            <person name="Shah T.M."/>
            <person name="Hinsu A."/>
            <person name="Jena J.K."/>
        </authorList>
    </citation>
    <scope>NUCLEOTIDE SEQUENCE</scope>
    <source>
        <strain evidence="25">CIFAMagur01</strain>
        <tissue evidence="25">Testis</tissue>
    </source>
</reference>
<dbReference type="PANTHER" id="PTHR23168:SF0">
    <property type="entry name" value="MITOTIC SPINDLE ASSEMBLY CHECKPOINT PROTEIN MAD1"/>
    <property type="match status" value="1"/>
</dbReference>
<proteinExistence type="inferred from homology"/>
<feature type="region of interest" description="Disordered" evidence="24">
    <location>
        <begin position="779"/>
        <end position="810"/>
    </location>
</feature>
<evidence type="ECO:0000256" key="5">
    <source>
        <dbReference type="ARBA" id="ARBA00008029"/>
    </source>
</evidence>
<dbReference type="GO" id="GO:0051301">
    <property type="term" value="P:cell division"/>
    <property type="evidence" value="ECO:0007669"/>
    <property type="project" value="UniProtKB-KW"/>
</dbReference>
<keyword evidence="10" id="KW-0132">Cell division</keyword>
<dbReference type="AlphaFoldDB" id="A0A8J4TN70"/>
<keyword evidence="7" id="KW-0963">Cytoplasm</keyword>
<feature type="non-terminal residue" evidence="25">
    <location>
        <position position="832"/>
    </location>
</feature>
<dbReference type="GO" id="GO:0072686">
    <property type="term" value="C:mitotic spindle"/>
    <property type="evidence" value="ECO:0007669"/>
    <property type="project" value="TreeGrafter"/>
</dbReference>
<evidence type="ECO:0000256" key="12">
    <source>
        <dbReference type="ARBA" id="ARBA00022838"/>
    </source>
</evidence>
<dbReference type="GO" id="GO:0007094">
    <property type="term" value="P:mitotic spindle assembly checkpoint signaling"/>
    <property type="evidence" value="ECO:0007669"/>
    <property type="project" value="InterPro"/>
</dbReference>
<dbReference type="GO" id="GO:0000922">
    <property type="term" value="C:spindle pole"/>
    <property type="evidence" value="ECO:0007669"/>
    <property type="project" value="UniProtKB-SubCell"/>
</dbReference>
<evidence type="ECO:0000256" key="1">
    <source>
        <dbReference type="ARBA" id="ARBA00004259"/>
    </source>
</evidence>
<keyword evidence="17" id="KW-0539">Nucleus</keyword>
<keyword evidence="13" id="KW-0832">Ubl conjugation</keyword>
<feature type="coiled-coil region" evidence="23">
    <location>
        <begin position="543"/>
        <end position="671"/>
    </location>
</feature>
<evidence type="ECO:0000256" key="16">
    <source>
        <dbReference type="ARBA" id="ARBA00023212"/>
    </source>
</evidence>
<organism evidence="25 26">
    <name type="scientific">Clarias magur</name>
    <name type="common">Asian catfish</name>
    <name type="synonym">Macropteronotus magur</name>
    <dbReference type="NCBI Taxonomy" id="1594786"/>
    <lineage>
        <taxon>Eukaryota</taxon>
        <taxon>Metazoa</taxon>
        <taxon>Chordata</taxon>
        <taxon>Craniata</taxon>
        <taxon>Vertebrata</taxon>
        <taxon>Euteleostomi</taxon>
        <taxon>Actinopterygii</taxon>
        <taxon>Neopterygii</taxon>
        <taxon>Teleostei</taxon>
        <taxon>Ostariophysi</taxon>
        <taxon>Siluriformes</taxon>
        <taxon>Clariidae</taxon>
        <taxon>Clarias</taxon>
    </lineage>
</organism>
<keyword evidence="6" id="KW-0158">Chromosome</keyword>
<dbReference type="Gene3D" id="3.30.457.60">
    <property type="match status" value="1"/>
</dbReference>